<comment type="caution">
    <text evidence="3">The sequence shown here is derived from an EMBL/GenBank/DDBJ whole genome shotgun (WGS) entry which is preliminary data.</text>
</comment>
<feature type="chain" id="PRO_5012282404" description="Protein BIG1" evidence="2">
    <location>
        <begin position="21"/>
        <end position="282"/>
    </location>
</feature>
<evidence type="ECO:0008006" key="5">
    <source>
        <dbReference type="Google" id="ProtNLM"/>
    </source>
</evidence>
<evidence type="ECO:0000313" key="3">
    <source>
        <dbReference type="EMBL" id="ORY86837.1"/>
    </source>
</evidence>
<protein>
    <recommendedName>
        <fullName evidence="5">Protein BIG1</fullName>
    </recommendedName>
</protein>
<dbReference type="GeneID" id="63782635"/>
<evidence type="ECO:0000256" key="1">
    <source>
        <dbReference type="SAM" id="Phobius"/>
    </source>
</evidence>
<keyword evidence="1" id="KW-0812">Transmembrane</keyword>
<feature type="transmembrane region" description="Helical" evidence="1">
    <location>
        <begin position="218"/>
        <end position="239"/>
    </location>
</feature>
<accession>A0A1Y2FTC2</accession>
<feature type="signal peptide" evidence="2">
    <location>
        <begin position="1"/>
        <end position="20"/>
    </location>
</feature>
<evidence type="ECO:0000313" key="4">
    <source>
        <dbReference type="Proteomes" id="UP000193685"/>
    </source>
</evidence>
<name>A0A1Y2FTC2_PROLT</name>
<keyword evidence="1" id="KW-0472">Membrane</keyword>
<sequence length="282" mass="32176">MRSWSALLLAASALATPLHARETLQRWTADDQHLLLKIAIPELPRSSSGVDAETRHMLHFNYDLDLKALLEESSAGRQPLHLRKINCQATRKALSENDESLDVPLQEMPHLRPADIVAEMGILVDDLPDVRVVSVSTRLLRVDGSRTSSEVHAEQFTLRQEKKGCMKQIMNILKAVQHGLSVALVVDKEPSMLESSVEREDAHDDNFFRPTTIDCQLLLLYFAFYFVFASLIVQTLLLVRDTGRWLRQQRRPSLCEKVKVMDTIEELDEEALYEKPHTPFRV</sequence>
<keyword evidence="2" id="KW-0732">Signal</keyword>
<keyword evidence="4" id="KW-1185">Reference proteome</keyword>
<reference evidence="3 4" key="1">
    <citation type="submission" date="2016-07" db="EMBL/GenBank/DDBJ databases">
        <title>Pervasive Adenine N6-methylation of Active Genes in Fungi.</title>
        <authorList>
            <consortium name="DOE Joint Genome Institute"/>
            <person name="Mondo S.J."/>
            <person name="Dannebaum R.O."/>
            <person name="Kuo R.C."/>
            <person name="Labutti K."/>
            <person name="Haridas S."/>
            <person name="Kuo A."/>
            <person name="Salamov A."/>
            <person name="Ahrendt S.R."/>
            <person name="Lipzen A."/>
            <person name="Sullivan W."/>
            <person name="Andreopoulos W.B."/>
            <person name="Clum A."/>
            <person name="Lindquist E."/>
            <person name="Daum C."/>
            <person name="Ramamoorthy G.K."/>
            <person name="Gryganskyi A."/>
            <person name="Culley D."/>
            <person name="Magnuson J.K."/>
            <person name="James T.Y."/>
            <person name="O'Malley M.A."/>
            <person name="Stajich J.E."/>
            <person name="Spatafora J.W."/>
            <person name="Visel A."/>
            <person name="Grigoriev I.V."/>
        </authorList>
    </citation>
    <scope>NUCLEOTIDE SEQUENCE [LARGE SCALE GENOMIC DNA]</scope>
    <source>
        <strain evidence="3 4">12-1054</strain>
    </source>
</reference>
<dbReference type="AlphaFoldDB" id="A0A1Y2FTC2"/>
<proteinExistence type="predicted"/>
<dbReference type="RefSeq" id="XP_040727693.1">
    <property type="nucleotide sequence ID" value="XM_040866036.1"/>
</dbReference>
<organism evidence="3 4">
    <name type="scientific">Protomyces lactucae-debilis</name>
    <dbReference type="NCBI Taxonomy" id="2754530"/>
    <lineage>
        <taxon>Eukaryota</taxon>
        <taxon>Fungi</taxon>
        <taxon>Dikarya</taxon>
        <taxon>Ascomycota</taxon>
        <taxon>Taphrinomycotina</taxon>
        <taxon>Taphrinomycetes</taxon>
        <taxon>Taphrinales</taxon>
        <taxon>Protomycetaceae</taxon>
        <taxon>Protomyces</taxon>
    </lineage>
</organism>
<keyword evidence="1" id="KW-1133">Transmembrane helix</keyword>
<dbReference type="EMBL" id="MCFI01000002">
    <property type="protein sequence ID" value="ORY86837.1"/>
    <property type="molecule type" value="Genomic_DNA"/>
</dbReference>
<dbReference type="Proteomes" id="UP000193685">
    <property type="component" value="Unassembled WGS sequence"/>
</dbReference>
<evidence type="ECO:0000256" key="2">
    <source>
        <dbReference type="SAM" id="SignalP"/>
    </source>
</evidence>
<gene>
    <name evidence="3" type="ORF">BCR37DRAFT_126064</name>
</gene>